<comment type="caution">
    <text evidence="1">The sequence shown here is derived from an EMBL/GenBank/DDBJ whole genome shotgun (WGS) entry which is preliminary data.</text>
</comment>
<gene>
    <name evidence="1" type="ORF">ATEIFO6365_0001049000</name>
</gene>
<dbReference type="EMBL" id="BLJY01000001">
    <property type="protein sequence ID" value="GFF12267.1"/>
    <property type="molecule type" value="Genomic_DNA"/>
</dbReference>
<accession>A0A5M3YLJ4</accession>
<reference evidence="1 2" key="1">
    <citation type="submission" date="2020-01" db="EMBL/GenBank/DDBJ databases">
        <title>Aspergillus terreus IFO 6365 whole genome shotgun sequence.</title>
        <authorList>
            <person name="Kanamasa S."/>
            <person name="Takahashi H."/>
        </authorList>
    </citation>
    <scope>NUCLEOTIDE SEQUENCE [LARGE SCALE GENOMIC DNA]</scope>
    <source>
        <strain evidence="1 2">IFO 6365</strain>
    </source>
</reference>
<dbReference type="Gene3D" id="3.40.50.300">
    <property type="entry name" value="P-loop containing nucleotide triphosphate hydrolases"/>
    <property type="match status" value="1"/>
</dbReference>
<dbReference type="OrthoDB" id="3650366at2759"/>
<evidence type="ECO:0000313" key="2">
    <source>
        <dbReference type="Proteomes" id="UP000452235"/>
    </source>
</evidence>
<dbReference type="VEuPathDB" id="FungiDB:ATEG_01290"/>
<dbReference type="InterPro" id="IPR027417">
    <property type="entry name" value="P-loop_NTPase"/>
</dbReference>
<dbReference type="Proteomes" id="UP000452235">
    <property type="component" value="Unassembled WGS sequence"/>
</dbReference>
<dbReference type="SUPFAM" id="SSF52540">
    <property type="entry name" value="P-loop containing nucleoside triphosphate hydrolases"/>
    <property type="match status" value="1"/>
</dbReference>
<dbReference type="AlphaFoldDB" id="A0A5M3YLJ4"/>
<organism evidence="1 2">
    <name type="scientific">Aspergillus terreus</name>
    <dbReference type="NCBI Taxonomy" id="33178"/>
    <lineage>
        <taxon>Eukaryota</taxon>
        <taxon>Fungi</taxon>
        <taxon>Dikarya</taxon>
        <taxon>Ascomycota</taxon>
        <taxon>Pezizomycotina</taxon>
        <taxon>Eurotiomycetes</taxon>
        <taxon>Eurotiomycetidae</taxon>
        <taxon>Eurotiales</taxon>
        <taxon>Aspergillaceae</taxon>
        <taxon>Aspergillus</taxon>
        <taxon>Aspergillus subgen. Circumdati</taxon>
    </lineage>
</organism>
<keyword evidence="2" id="KW-1185">Reference proteome</keyword>
<dbReference type="PANTHER" id="PTHR48312:SF1">
    <property type="entry name" value="SULFOTRANSFERASE"/>
    <property type="match status" value="1"/>
</dbReference>
<name>A0A5M3YLJ4_ASPTE</name>
<proteinExistence type="predicted"/>
<protein>
    <submittedName>
        <fullName evidence="1">Uncharacterized protein</fullName>
    </submittedName>
</protein>
<evidence type="ECO:0000313" key="1">
    <source>
        <dbReference type="EMBL" id="GFF12267.1"/>
    </source>
</evidence>
<sequence>MNASTSPKPARIFLLAQPRMTSNLLTRLLGLEGQPNIYYDEDTSYPFVDLDLVDTTMQLQSSPADTWTEDEKSRLKHGYQRCFDKLDQYRVKGEADGKVVFAKEHCNLLWRPDAGGNTLSAEFTVSVSSQQKNGHDDRLQNPTVLPTAYLGDWKPIFLIRHPARSFISYYRAFVRLYESRPQAELCRCAQDEYIESQLSFSFTRSLYDWYVEYSALKEDTAATPVVLDADDYINRPELVSRLADILGLDADRVQYTWSPRRDCLRSPITRVWKGTVASSSGVRKDKAAGDVDIEEEKKKWEAEFGESRAEMLRKCVVDAMADYEYLKSKRFC</sequence>
<dbReference type="PANTHER" id="PTHR48312">
    <property type="match status" value="1"/>
</dbReference>